<proteinExistence type="predicted"/>
<comment type="caution">
    <text evidence="2">The sequence shown here is derived from an EMBL/GenBank/DDBJ whole genome shotgun (WGS) entry which is preliminary data.</text>
</comment>
<keyword evidence="1" id="KW-0732">Signal</keyword>
<name>A0A8K0WT81_9HYPO</name>
<dbReference type="AlphaFoldDB" id="A0A8K0WT81"/>
<organism evidence="2 3">
    <name type="scientific">Stachybotrys elegans</name>
    <dbReference type="NCBI Taxonomy" id="80388"/>
    <lineage>
        <taxon>Eukaryota</taxon>
        <taxon>Fungi</taxon>
        <taxon>Dikarya</taxon>
        <taxon>Ascomycota</taxon>
        <taxon>Pezizomycotina</taxon>
        <taxon>Sordariomycetes</taxon>
        <taxon>Hypocreomycetidae</taxon>
        <taxon>Hypocreales</taxon>
        <taxon>Stachybotryaceae</taxon>
        <taxon>Stachybotrys</taxon>
    </lineage>
</organism>
<feature type="chain" id="PRO_5035418848" evidence="1">
    <location>
        <begin position="20"/>
        <end position="197"/>
    </location>
</feature>
<dbReference type="Proteomes" id="UP000813444">
    <property type="component" value="Unassembled WGS sequence"/>
</dbReference>
<evidence type="ECO:0000256" key="1">
    <source>
        <dbReference type="SAM" id="SignalP"/>
    </source>
</evidence>
<gene>
    <name evidence="2" type="ORF">B0I35DRAFT_407400</name>
</gene>
<dbReference type="PANTHER" id="PTHR42047:SF1">
    <property type="entry name" value="PROTEIN, PUTATIVE (AFU_ORTHOLOGUE AFUA_6G03560)-RELATED"/>
    <property type="match status" value="1"/>
</dbReference>
<dbReference type="InterPro" id="IPR052820">
    <property type="entry name" value="PhiA_domain"/>
</dbReference>
<dbReference type="EMBL" id="JAGPNK010000004">
    <property type="protein sequence ID" value="KAH7322997.1"/>
    <property type="molecule type" value="Genomic_DNA"/>
</dbReference>
<sequence>MELASILLLLSCATPLVHGFYTMRTHAPDHASIHGLVINARERSFIIGAANPTTYCGISDASQCPPGTETLINKNMTYLGSATPGGQVIFTSPNGEISYTLPGSSRMTEGAVAGGFVTSRIMRDNTTVEILTYQTHAMGSGLWACRRSDECRAAEDGQGVEWVLTASAPCFTPIGCVALSGVELVEAGDKYGAWAYT</sequence>
<reference evidence="2" key="1">
    <citation type="journal article" date="2021" name="Nat. Commun.">
        <title>Genetic determinants of endophytism in the Arabidopsis root mycobiome.</title>
        <authorList>
            <person name="Mesny F."/>
            <person name="Miyauchi S."/>
            <person name="Thiergart T."/>
            <person name="Pickel B."/>
            <person name="Atanasova L."/>
            <person name="Karlsson M."/>
            <person name="Huettel B."/>
            <person name="Barry K.W."/>
            <person name="Haridas S."/>
            <person name="Chen C."/>
            <person name="Bauer D."/>
            <person name="Andreopoulos W."/>
            <person name="Pangilinan J."/>
            <person name="LaButti K."/>
            <person name="Riley R."/>
            <person name="Lipzen A."/>
            <person name="Clum A."/>
            <person name="Drula E."/>
            <person name="Henrissat B."/>
            <person name="Kohler A."/>
            <person name="Grigoriev I.V."/>
            <person name="Martin F.M."/>
            <person name="Hacquard S."/>
        </authorList>
    </citation>
    <scope>NUCLEOTIDE SEQUENCE</scope>
    <source>
        <strain evidence="2">MPI-CAGE-CH-0235</strain>
    </source>
</reference>
<evidence type="ECO:0000313" key="3">
    <source>
        <dbReference type="Proteomes" id="UP000813444"/>
    </source>
</evidence>
<accession>A0A8K0WT81</accession>
<feature type="signal peptide" evidence="1">
    <location>
        <begin position="1"/>
        <end position="19"/>
    </location>
</feature>
<dbReference type="PANTHER" id="PTHR42047">
    <property type="entry name" value="PROTEIN, PUTATIVE (AFU_ORTHOLOGUE AFUA_6G03560)-RELATED"/>
    <property type="match status" value="1"/>
</dbReference>
<protein>
    <submittedName>
        <fullName evidence="2">Uncharacterized protein</fullName>
    </submittedName>
</protein>
<dbReference type="OrthoDB" id="5430620at2759"/>
<keyword evidence="3" id="KW-1185">Reference proteome</keyword>
<evidence type="ECO:0000313" key="2">
    <source>
        <dbReference type="EMBL" id="KAH7322997.1"/>
    </source>
</evidence>